<feature type="transmembrane region" description="Helical" evidence="1">
    <location>
        <begin position="198"/>
        <end position="223"/>
    </location>
</feature>
<keyword evidence="1" id="KW-1133">Transmembrane helix</keyword>
<reference evidence="2" key="1">
    <citation type="journal article" date="2017" name="Mycologia">
        <title>Epichloe hybrida sp. nov., an emerging model system for investigating fungal allopolyploidy.</title>
        <authorList>
            <person name="Campbell M.A."/>
            <person name="Tapper B.A."/>
            <person name="Johnson R.D."/>
            <person name="Mace W."/>
            <person name="Ram A."/>
            <person name="Lukito Y."/>
            <person name="Dupont P.-Y."/>
            <person name="Johnson L.J."/>
            <person name="Scott D.B."/>
            <person name="Ganley A.R.D."/>
            <person name="Cox M.P."/>
        </authorList>
    </citation>
    <scope>NUCLEOTIDE SEQUENCE</scope>
    <source>
        <strain evidence="2">AR5</strain>
    </source>
</reference>
<organism evidence="2">
    <name type="scientific">Epichloe festucae</name>
    <dbReference type="NCBI Taxonomy" id="35717"/>
    <lineage>
        <taxon>Eukaryota</taxon>
        <taxon>Fungi</taxon>
        <taxon>Dikarya</taxon>
        <taxon>Ascomycota</taxon>
        <taxon>Pezizomycotina</taxon>
        <taxon>Sordariomycetes</taxon>
        <taxon>Hypocreomycetidae</taxon>
        <taxon>Hypocreales</taxon>
        <taxon>Clavicipitaceae</taxon>
        <taxon>Epichloe</taxon>
    </lineage>
</organism>
<feature type="transmembrane region" description="Helical" evidence="1">
    <location>
        <begin position="263"/>
        <end position="284"/>
    </location>
</feature>
<feature type="transmembrane region" description="Helical" evidence="1">
    <location>
        <begin position="12"/>
        <end position="30"/>
    </location>
</feature>
<geneLocation type="mitochondrion" evidence="2"/>
<dbReference type="AlphaFoldDB" id="A0A1J0D090"/>
<name>A0A1J0D090_9HYPO</name>
<sequence>MFYINNFNLNSFILSLLTFILFLNITLWYLDDFSLSKNKYIKFLQVLTPLWLILFTVILIYFNIIILDDYVVLHIDGNKRDISNNVSIGGSIEVNKDAAEVLVRNIGVAGTIAGVSGAVAKAIGKSGVRSTPLQKAGIIIGSAGAAGAIHVGTTIINKVINSGSNNKNTDLPNTSNINIEGGNKLLNDGFNNLSELKILLLSMNTLASTCLFLLLILFIMFLFKYYLCGASYENNIKLNKLIGNKLNSYLIYLVNLNKKTSNVYIFIIFIVLFISLSFECYFITQLYDNLDKFIDLHLKK</sequence>
<keyword evidence="1" id="KW-0812">Transmembrane</keyword>
<feature type="transmembrane region" description="Helical" evidence="1">
    <location>
        <begin position="50"/>
        <end position="73"/>
    </location>
</feature>
<dbReference type="GeneID" id="30513459"/>
<evidence type="ECO:0000256" key="1">
    <source>
        <dbReference type="SAM" id="Phobius"/>
    </source>
</evidence>
<keyword evidence="2" id="KW-0496">Mitochondrion</keyword>
<protein>
    <submittedName>
        <fullName evidence="2">Uncharacterized protein</fullName>
    </submittedName>
</protein>
<proteinExistence type="predicted"/>
<gene>
    <name evidence="2" type="primary">orf300</name>
</gene>
<dbReference type="RefSeq" id="YP_009327873.1">
    <property type="nucleotide sequence ID" value="NC_032064.1"/>
</dbReference>
<evidence type="ECO:0000313" key="2">
    <source>
        <dbReference type="EMBL" id="APB96832.1"/>
    </source>
</evidence>
<accession>A0A1J0D090</accession>
<dbReference type="EMBL" id="KX066186">
    <property type="protein sequence ID" value="APB96832.1"/>
    <property type="molecule type" value="Genomic_DNA"/>
</dbReference>
<keyword evidence="1" id="KW-0472">Membrane</keyword>